<dbReference type="Proteomes" id="UP000335636">
    <property type="component" value="Unassembled WGS sequence"/>
</dbReference>
<gene>
    <name evidence="2" type="ORF">MONAX_5E030526</name>
</gene>
<feature type="non-terminal residue" evidence="2">
    <location>
        <position position="151"/>
    </location>
</feature>
<sequence>IPEGSDLLPVAEIPGSNSIPSPKRLIAQELRDLCDLISFQCQEPTLQPRAELEALKDAHYAGTPRLSAGCRRPPTPSRHSKSPHPRQTLPCFARPQRAKHFCSRAKCASFEEAPVNKNTKTQAAARLTKRTLPAHPATQNPDNAGKDSTYG</sequence>
<comment type="caution">
    <text evidence="2">The sequence shown here is derived from an EMBL/GenBank/DDBJ whole genome shotgun (WGS) entry which is preliminary data.</text>
</comment>
<reference evidence="2" key="1">
    <citation type="submission" date="2019-04" db="EMBL/GenBank/DDBJ databases">
        <authorList>
            <person name="Alioto T."/>
            <person name="Alioto T."/>
        </authorList>
    </citation>
    <scope>NUCLEOTIDE SEQUENCE [LARGE SCALE GENOMIC DNA]</scope>
</reference>
<organism evidence="2 3">
    <name type="scientific">Marmota monax</name>
    <name type="common">Woodchuck</name>
    <dbReference type="NCBI Taxonomy" id="9995"/>
    <lineage>
        <taxon>Eukaryota</taxon>
        <taxon>Metazoa</taxon>
        <taxon>Chordata</taxon>
        <taxon>Craniata</taxon>
        <taxon>Vertebrata</taxon>
        <taxon>Euteleostomi</taxon>
        <taxon>Mammalia</taxon>
        <taxon>Eutheria</taxon>
        <taxon>Euarchontoglires</taxon>
        <taxon>Glires</taxon>
        <taxon>Rodentia</taxon>
        <taxon>Sciuromorpha</taxon>
        <taxon>Sciuridae</taxon>
        <taxon>Xerinae</taxon>
        <taxon>Marmotini</taxon>
        <taxon>Marmota</taxon>
    </lineage>
</organism>
<feature type="region of interest" description="Disordered" evidence="1">
    <location>
        <begin position="63"/>
        <end position="90"/>
    </location>
</feature>
<feature type="region of interest" description="Disordered" evidence="1">
    <location>
        <begin position="1"/>
        <end position="20"/>
    </location>
</feature>
<accession>A0A5E4CF84</accession>
<feature type="region of interest" description="Disordered" evidence="1">
    <location>
        <begin position="116"/>
        <end position="151"/>
    </location>
</feature>
<keyword evidence="3" id="KW-1185">Reference proteome</keyword>
<dbReference type="EMBL" id="CABDUW010001305">
    <property type="protein sequence ID" value="VTJ80508.1"/>
    <property type="molecule type" value="Genomic_DNA"/>
</dbReference>
<proteinExistence type="predicted"/>
<dbReference type="AlphaFoldDB" id="A0A5E4CF84"/>
<evidence type="ECO:0000313" key="2">
    <source>
        <dbReference type="EMBL" id="VTJ80508.1"/>
    </source>
</evidence>
<name>A0A5E4CF84_MARMO</name>
<evidence type="ECO:0000256" key="1">
    <source>
        <dbReference type="SAM" id="MobiDB-lite"/>
    </source>
</evidence>
<feature type="non-terminal residue" evidence="2">
    <location>
        <position position="1"/>
    </location>
</feature>
<protein>
    <submittedName>
        <fullName evidence="2">Uncharacterized protein</fullName>
    </submittedName>
</protein>
<evidence type="ECO:0000313" key="3">
    <source>
        <dbReference type="Proteomes" id="UP000335636"/>
    </source>
</evidence>